<dbReference type="Proteomes" id="UP000807504">
    <property type="component" value="Unassembled WGS sequence"/>
</dbReference>
<reference evidence="9" key="2">
    <citation type="submission" date="2020-06" db="EMBL/GenBank/DDBJ databases">
        <authorList>
            <person name="Sheffer M."/>
        </authorList>
    </citation>
    <scope>NUCLEOTIDE SEQUENCE</scope>
</reference>
<keyword evidence="6" id="KW-1015">Disulfide bond</keyword>
<protein>
    <submittedName>
        <fullName evidence="9">Cathepsin L like protein</fullName>
    </submittedName>
</protein>
<evidence type="ECO:0000259" key="7">
    <source>
        <dbReference type="SMART" id="SM00645"/>
    </source>
</evidence>
<dbReference type="AlphaFoldDB" id="A0A8T0FYR7"/>
<evidence type="ECO:0000256" key="4">
    <source>
        <dbReference type="ARBA" id="ARBA00022807"/>
    </source>
</evidence>
<comment type="caution">
    <text evidence="9">The sequence shown here is derived from an EMBL/GenBank/DDBJ whole genome shotgun (WGS) entry which is preliminary data.</text>
</comment>
<dbReference type="InterPro" id="IPR025661">
    <property type="entry name" value="Pept_asp_AS"/>
</dbReference>
<dbReference type="PROSITE" id="PS00640">
    <property type="entry name" value="THIOL_PROTEASE_ASN"/>
    <property type="match status" value="1"/>
</dbReference>
<dbReference type="InterPro" id="IPR013128">
    <property type="entry name" value="Peptidase_C1A"/>
</dbReference>
<keyword evidence="10" id="KW-1185">Reference proteome</keyword>
<dbReference type="InterPro" id="IPR025660">
    <property type="entry name" value="Pept_his_AS"/>
</dbReference>
<evidence type="ECO:0000313" key="10">
    <source>
        <dbReference type="Proteomes" id="UP000807504"/>
    </source>
</evidence>
<dbReference type="Pfam" id="PF00112">
    <property type="entry name" value="Peptidase_C1"/>
    <property type="match status" value="1"/>
</dbReference>
<keyword evidence="2" id="KW-0645">Protease</keyword>
<dbReference type="PROSITE" id="PS00639">
    <property type="entry name" value="THIOL_PROTEASE_HIS"/>
    <property type="match status" value="1"/>
</dbReference>
<feature type="domain" description="Cathepsin propeptide inhibitor" evidence="8">
    <location>
        <begin position="86"/>
        <end position="138"/>
    </location>
</feature>
<keyword evidence="5" id="KW-0865">Zymogen</keyword>
<dbReference type="PANTHER" id="PTHR12411">
    <property type="entry name" value="CYSTEINE PROTEASE FAMILY C1-RELATED"/>
    <property type="match status" value="1"/>
</dbReference>
<dbReference type="InterPro" id="IPR038765">
    <property type="entry name" value="Papain-like_cys_pep_sf"/>
</dbReference>
<feature type="domain" description="Peptidase C1A papain C-terminal" evidence="7">
    <location>
        <begin position="166"/>
        <end position="381"/>
    </location>
</feature>
<dbReference type="Gene3D" id="3.90.70.10">
    <property type="entry name" value="Cysteine proteinases"/>
    <property type="match status" value="1"/>
</dbReference>
<dbReference type="GO" id="GO:0008234">
    <property type="term" value="F:cysteine-type peptidase activity"/>
    <property type="evidence" value="ECO:0007669"/>
    <property type="project" value="UniProtKB-KW"/>
</dbReference>
<dbReference type="InterPro" id="IPR013201">
    <property type="entry name" value="Prot_inhib_I29"/>
</dbReference>
<dbReference type="SMART" id="SM00645">
    <property type="entry name" value="Pept_C1"/>
    <property type="match status" value="1"/>
</dbReference>
<proteinExistence type="inferred from homology"/>
<comment type="similarity">
    <text evidence="1">Belongs to the peptidase C1 family.</text>
</comment>
<dbReference type="FunFam" id="3.90.70.10:FF:000006">
    <property type="entry name" value="Cathepsin S"/>
    <property type="match status" value="1"/>
</dbReference>
<evidence type="ECO:0000256" key="5">
    <source>
        <dbReference type="ARBA" id="ARBA00023145"/>
    </source>
</evidence>
<sequence length="382" mass="42519">MASAAALVQKSNASLGFLYSTSKFQIRSTGEPKESLTPVKNQQQCGFLLGLLHNWLSGRSTQEEDRPISSLSEQNLVDVLDQRNVFGKVYDEREEIHRRMIWEQKVSDVIRHNLYYDLGLHSYRKGINEYSDLEHDEFVRTFNGFRRHLGQKSNASSWVPVFNVQIPDQVDWRTKGLVTPVKNQQQCGSCWAFSTTGSLEGQHKKKTGQLVSLSEQNLVDCSGPEGNQGCEGGLMDQAFQYIKDNKGIDTEDSYPYTAEDGTCHFKKSSVGATVTGYVDIPTGDEEALKQAVATVGPISVAIDASQDSFQTYQDGIYDEPQCSSDLLDHGVLVVGYGTEDGSDYWLVKNSWGTSWGINGYIKMSRNKNNQCGIATQASYPLV</sequence>
<name>A0A8T0FYR7_ARGBR</name>
<dbReference type="InterPro" id="IPR000169">
    <property type="entry name" value="Pept_cys_AS"/>
</dbReference>
<gene>
    <name evidence="9" type="ORF">HNY73_000584</name>
</gene>
<evidence type="ECO:0000256" key="6">
    <source>
        <dbReference type="ARBA" id="ARBA00023157"/>
    </source>
</evidence>
<dbReference type="CDD" id="cd02248">
    <property type="entry name" value="Peptidase_C1A"/>
    <property type="match status" value="1"/>
</dbReference>
<dbReference type="SMART" id="SM00848">
    <property type="entry name" value="Inhibitor_I29"/>
    <property type="match status" value="1"/>
</dbReference>
<evidence type="ECO:0000259" key="8">
    <source>
        <dbReference type="SMART" id="SM00848"/>
    </source>
</evidence>
<organism evidence="9 10">
    <name type="scientific">Argiope bruennichi</name>
    <name type="common">Wasp spider</name>
    <name type="synonym">Aranea bruennichi</name>
    <dbReference type="NCBI Taxonomy" id="94029"/>
    <lineage>
        <taxon>Eukaryota</taxon>
        <taxon>Metazoa</taxon>
        <taxon>Ecdysozoa</taxon>
        <taxon>Arthropoda</taxon>
        <taxon>Chelicerata</taxon>
        <taxon>Arachnida</taxon>
        <taxon>Araneae</taxon>
        <taxon>Araneomorphae</taxon>
        <taxon>Entelegynae</taxon>
        <taxon>Araneoidea</taxon>
        <taxon>Araneidae</taxon>
        <taxon>Argiope</taxon>
    </lineage>
</organism>
<dbReference type="InterPro" id="IPR000668">
    <property type="entry name" value="Peptidase_C1A_C"/>
</dbReference>
<dbReference type="PRINTS" id="PR00705">
    <property type="entry name" value="PAPAIN"/>
</dbReference>
<dbReference type="Pfam" id="PF08246">
    <property type="entry name" value="Inhibitor_I29"/>
    <property type="match status" value="1"/>
</dbReference>
<keyword evidence="4" id="KW-0788">Thiol protease</keyword>
<accession>A0A8T0FYR7</accession>
<dbReference type="PROSITE" id="PS00139">
    <property type="entry name" value="THIOL_PROTEASE_CYS"/>
    <property type="match status" value="1"/>
</dbReference>
<keyword evidence="3" id="KW-0378">Hydrolase</keyword>
<evidence type="ECO:0000313" key="9">
    <source>
        <dbReference type="EMBL" id="KAF8796171.1"/>
    </source>
</evidence>
<dbReference type="SUPFAM" id="SSF54001">
    <property type="entry name" value="Cysteine proteinases"/>
    <property type="match status" value="1"/>
</dbReference>
<dbReference type="EMBL" id="JABXBU010000001">
    <property type="protein sequence ID" value="KAF8796171.1"/>
    <property type="molecule type" value="Genomic_DNA"/>
</dbReference>
<dbReference type="InterPro" id="IPR039417">
    <property type="entry name" value="Peptidase_C1A_papain-like"/>
</dbReference>
<dbReference type="GO" id="GO:0006508">
    <property type="term" value="P:proteolysis"/>
    <property type="evidence" value="ECO:0007669"/>
    <property type="project" value="UniProtKB-KW"/>
</dbReference>
<evidence type="ECO:0000256" key="3">
    <source>
        <dbReference type="ARBA" id="ARBA00022801"/>
    </source>
</evidence>
<reference evidence="9" key="1">
    <citation type="journal article" date="2020" name="bioRxiv">
        <title>Chromosome-level reference genome of the European wasp spider Argiope bruennichi: a resource for studies on range expansion and evolutionary adaptation.</title>
        <authorList>
            <person name="Sheffer M.M."/>
            <person name="Hoppe A."/>
            <person name="Krehenwinkel H."/>
            <person name="Uhl G."/>
            <person name="Kuss A.W."/>
            <person name="Jensen L."/>
            <person name="Jensen C."/>
            <person name="Gillespie R.G."/>
            <person name="Hoff K.J."/>
            <person name="Prost S."/>
        </authorList>
    </citation>
    <scope>NUCLEOTIDE SEQUENCE</scope>
</reference>
<evidence type="ECO:0000256" key="2">
    <source>
        <dbReference type="ARBA" id="ARBA00022670"/>
    </source>
</evidence>
<evidence type="ECO:0000256" key="1">
    <source>
        <dbReference type="ARBA" id="ARBA00008455"/>
    </source>
</evidence>